<protein>
    <submittedName>
        <fullName evidence="1">Uncharacterized protein</fullName>
    </submittedName>
</protein>
<dbReference type="Proteomes" id="UP001196413">
    <property type="component" value="Unassembled WGS sequence"/>
</dbReference>
<evidence type="ECO:0000313" key="2">
    <source>
        <dbReference type="Proteomes" id="UP001196413"/>
    </source>
</evidence>
<proteinExistence type="predicted"/>
<gene>
    <name evidence="1" type="ORF">KIN20_002392</name>
</gene>
<reference evidence="1" key="1">
    <citation type="submission" date="2021-06" db="EMBL/GenBank/DDBJ databases">
        <title>Parelaphostrongylus tenuis whole genome reference sequence.</title>
        <authorList>
            <person name="Garwood T.J."/>
            <person name="Larsen P.A."/>
            <person name="Fountain-Jones N.M."/>
            <person name="Garbe J.R."/>
            <person name="Macchietto M.G."/>
            <person name="Kania S.A."/>
            <person name="Gerhold R.W."/>
            <person name="Richards J.E."/>
            <person name="Wolf T.M."/>
        </authorList>
    </citation>
    <scope>NUCLEOTIDE SEQUENCE</scope>
    <source>
        <strain evidence="1">MNPRO001-30</strain>
        <tissue evidence="1">Meninges</tissue>
    </source>
</reference>
<dbReference type="AlphaFoldDB" id="A0AAD5MGQ7"/>
<sequence>MIQSVEETNEEEKSAFKRQIIAIVGDSDNSLTNQLIEAVGSGSTNAAVLLDTKYYQAHIGILQFATGNGLLKMKKESPDVMIGAVILKLGSRNELGIMENVIQKINCDSHVLVADCCSSDNLNFAQSWAHSFNFELIILNPNKSQREEAMSLSEKCGIARVVEVLESVPWQLRKENFEKVTGKQELDRLLAIIEAMSDNSDSSDVEPDDEDREAIWQAFSSCSAPPSKAETSTLAECEEISVDVTIVKNDRETDQWFSKLLENKARNHPGPGHYSSTPENTDFNLFKAMKDTRDANMKLDDTTQRVDNATALLSKIVDLRMVNEETTHHQKTE</sequence>
<accession>A0AAD5MGQ7</accession>
<dbReference type="EMBL" id="JAHQIW010000304">
    <property type="protein sequence ID" value="KAJ1347356.1"/>
    <property type="molecule type" value="Genomic_DNA"/>
</dbReference>
<name>A0AAD5MGQ7_PARTN</name>
<dbReference type="Gene3D" id="3.40.50.11960">
    <property type="match status" value="1"/>
</dbReference>
<keyword evidence="2" id="KW-1185">Reference proteome</keyword>
<evidence type="ECO:0000313" key="1">
    <source>
        <dbReference type="EMBL" id="KAJ1347356.1"/>
    </source>
</evidence>
<organism evidence="1 2">
    <name type="scientific">Parelaphostrongylus tenuis</name>
    <name type="common">Meningeal worm</name>
    <dbReference type="NCBI Taxonomy" id="148309"/>
    <lineage>
        <taxon>Eukaryota</taxon>
        <taxon>Metazoa</taxon>
        <taxon>Ecdysozoa</taxon>
        <taxon>Nematoda</taxon>
        <taxon>Chromadorea</taxon>
        <taxon>Rhabditida</taxon>
        <taxon>Rhabditina</taxon>
        <taxon>Rhabditomorpha</taxon>
        <taxon>Strongyloidea</taxon>
        <taxon>Metastrongylidae</taxon>
        <taxon>Parelaphostrongylus</taxon>
    </lineage>
</organism>
<comment type="caution">
    <text evidence="1">The sequence shown here is derived from an EMBL/GenBank/DDBJ whole genome shotgun (WGS) entry which is preliminary data.</text>
</comment>